<organism evidence="1 2">
    <name type="scientific">Coprobacter secundus subsp. similis</name>
    <dbReference type="NCBI Taxonomy" id="2751153"/>
    <lineage>
        <taxon>Bacteria</taxon>
        <taxon>Pseudomonadati</taxon>
        <taxon>Bacteroidota</taxon>
        <taxon>Bacteroidia</taxon>
        <taxon>Bacteroidales</taxon>
        <taxon>Barnesiellaceae</taxon>
        <taxon>Coprobacter</taxon>
    </lineage>
</organism>
<dbReference type="RefSeq" id="WP_200755234.1">
    <property type="nucleotide sequence ID" value="NZ_AP023322.1"/>
</dbReference>
<gene>
    <name evidence="1" type="ORF">Cop2CBH44_32370</name>
</gene>
<accession>A0A7G1I2J0</accession>
<dbReference type="EMBL" id="AP023322">
    <property type="protein sequence ID" value="BCI64884.1"/>
    <property type="molecule type" value="Genomic_DNA"/>
</dbReference>
<evidence type="ECO:0000313" key="1">
    <source>
        <dbReference type="EMBL" id="BCI64884.1"/>
    </source>
</evidence>
<reference evidence="2" key="1">
    <citation type="submission" date="2020-07" db="EMBL/GenBank/DDBJ databases">
        <title>Complete genome sequencing of Coprobacter sp. strain 2CBH44.</title>
        <authorList>
            <person name="Sakamoto M."/>
            <person name="Murakami T."/>
            <person name="Mori H."/>
        </authorList>
    </citation>
    <scope>NUCLEOTIDE SEQUENCE [LARGE SCALE GENOMIC DNA]</scope>
    <source>
        <strain evidence="2">2CBH44</strain>
    </source>
</reference>
<dbReference type="AlphaFoldDB" id="A0A7G1I2J0"/>
<dbReference type="KEGG" id="copr:Cop2CBH44_32370"/>
<dbReference type="Proteomes" id="UP000594042">
    <property type="component" value="Chromosome"/>
</dbReference>
<name>A0A7G1I2J0_9BACT</name>
<keyword evidence="2" id="KW-1185">Reference proteome</keyword>
<sequence>MKNNENKESSKKRGRKSNFKDEYSEQAFKLCLLGATDKEIADFFNVSEQTINSWKKKEPKFLESIKKGKNQADANVAEKLYKRALGYDCKATKFAVYEGAITDSKEYTEHYPPDTSAAIFWLKNRQPSKWRDKQIQDITSGDEKISLNVTVIDTKVPLANREEDIVD</sequence>
<dbReference type="Gene3D" id="1.10.10.60">
    <property type="entry name" value="Homeodomain-like"/>
    <property type="match status" value="1"/>
</dbReference>
<protein>
    <submittedName>
        <fullName evidence="1">Phage terminase small subunit</fullName>
    </submittedName>
</protein>
<evidence type="ECO:0000313" key="2">
    <source>
        <dbReference type="Proteomes" id="UP000594042"/>
    </source>
</evidence>
<proteinExistence type="predicted"/>